<comment type="cofactor">
    <cofactor evidence="1">
        <name>FAD</name>
        <dbReference type="ChEBI" id="CHEBI:57692"/>
    </cofactor>
</comment>
<name>A0AAC8YUT7_AMIAI</name>
<dbReference type="InterPro" id="IPR006094">
    <property type="entry name" value="Oxid_FAD_bind_N"/>
</dbReference>
<organism evidence="7 9">
    <name type="scientific">Aminobacter aminovorans</name>
    <name type="common">Chelatobacter heintzii</name>
    <dbReference type="NCBI Taxonomy" id="83263"/>
    <lineage>
        <taxon>Bacteria</taxon>
        <taxon>Pseudomonadati</taxon>
        <taxon>Pseudomonadota</taxon>
        <taxon>Alphaproteobacteria</taxon>
        <taxon>Hyphomicrobiales</taxon>
        <taxon>Phyllobacteriaceae</taxon>
        <taxon>Aminobacter</taxon>
    </lineage>
</organism>
<dbReference type="InterPro" id="IPR016171">
    <property type="entry name" value="Vanillyl_alc_oxidase_C-sub2"/>
</dbReference>
<dbReference type="InterPro" id="IPR051264">
    <property type="entry name" value="FAD-oxidored/transferase_4"/>
</dbReference>
<dbReference type="GO" id="GO:0022904">
    <property type="term" value="P:respiratory electron transport chain"/>
    <property type="evidence" value="ECO:0007669"/>
    <property type="project" value="TreeGrafter"/>
</dbReference>
<comment type="similarity">
    <text evidence="2">Belongs to the FAD-binding oxidoreductase/transferase type 4 family.</text>
</comment>
<keyword evidence="3" id="KW-0285">Flavoprotein</keyword>
<geneLocation type="plasmid" evidence="7 9">
    <name>pAA01</name>
</geneLocation>
<dbReference type="AlphaFoldDB" id="A0AAC8YUT7"/>
<evidence type="ECO:0000313" key="8">
    <source>
        <dbReference type="EMBL" id="MBB3704318.1"/>
    </source>
</evidence>
<dbReference type="InterPro" id="IPR016169">
    <property type="entry name" value="FAD-bd_PCMH_sub2"/>
</dbReference>
<dbReference type="FunFam" id="1.10.45.10:FF:000001">
    <property type="entry name" value="D-lactate dehydrogenase mitochondrial"/>
    <property type="match status" value="1"/>
</dbReference>
<dbReference type="Gene3D" id="3.30.70.2740">
    <property type="match status" value="1"/>
</dbReference>
<evidence type="ECO:0000259" key="6">
    <source>
        <dbReference type="PROSITE" id="PS51387"/>
    </source>
</evidence>
<dbReference type="Gene3D" id="3.30.465.10">
    <property type="match status" value="1"/>
</dbReference>
<keyword evidence="5" id="KW-0560">Oxidoreductase</keyword>
<keyword evidence="4" id="KW-0274">FAD</keyword>
<keyword evidence="10" id="KW-1185">Reference proteome</keyword>
<dbReference type="InterPro" id="IPR016164">
    <property type="entry name" value="FAD-linked_Oxase-like_C"/>
</dbReference>
<dbReference type="KEGG" id="aak:AA2016_5982"/>
<feature type="domain" description="FAD-binding PCMH-type" evidence="6">
    <location>
        <begin position="39"/>
        <end position="218"/>
    </location>
</feature>
<keyword evidence="7" id="KW-0614">Plasmid</keyword>
<evidence type="ECO:0000313" key="7">
    <source>
        <dbReference type="EMBL" id="AMS44887.1"/>
    </source>
</evidence>
<evidence type="ECO:0000256" key="1">
    <source>
        <dbReference type="ARBA" id="ARBA00001974"/>
    </source>
</evidence>
<evidence type="ECO:0000256" key="5">
    <source>
        <dbReference type="ARBA" id="ARBA00023002"/>
    </source>
</evidence>
<dbReference type="Gene3D" id="1.10.45.10">
    <property type="entry name" value="Vanillyl-alcohol Oxidase, Chain A, domain 4"/>
    <property type="match status" value="1"/>
</dbReference>
<evidence type="ECO:0000313" key="10">
    <source>
        <dbReference type="Proteomes" id="UP000577697"/>
    </source>
</evidence>
<dbReference type="EMBL" id="CP015006">
    <property type="protein sequence ID" value="AMS44887.1"/>
    <property type="molecule type" value="Genomic_DNA"/>
</dbReference>
<dbReference type="Proteomes" id="UP000577697">
    <property type="component" value="Unassembled WGS sequence"/>
</dbReference>
<dbReference type="PROSITE" id="PS51387">
    <property type="entry name" value="FAD_PCMH"/>
    <property type="match status" value="1"/>
</dbReference>
<dbReference type="PANTHER" id="PTHR43716:SF1">
    <property type="entry name" value="D-2-HYDROXYGLUTARATE DEHYDROGENASE, MITOCHONDRIAL"/>
    <property type="match status" value="1"/>
</dbReference>
<sequence>MTPKSDQVLSLLQARLDKAAILAGDAIDPRYSDDLAGERGARPELVLRPRGTDEVAEILKVCNDARLPLVVQGGRTGLSGGARVLAGEAVLSLERMTTLREVEPTAGTIVADAGVPLQLVQEKADTAGLVFGVDIGARGTATIGGNIATNAGGIRVLRYGSFRAQVLGLEAVLADGSVLSSLKGLAKDNSGYDLGQLFIGSEGTLGVVTRACLRLHPRPVTQSAAFCSLPSLGAAFGLLTFLRARLGNLLSGFEVILAPLMGDMVAALGFTAPVALSTPVYVLADIQGMSPGTDEEAFIETLSQAIEDGLVEDVVVSQSDREFHALWTLRDDVNRFLFAEDAMLSLDVSLPLPEMGAFLDMARAAQRQVDPAARDYVFGHLGDGNLHYVVRTDRPDQVAGAVFDCVAKSGGSISAEHGIGLDKKAYLHLTRAPAELAAMRRLKAALDPNNILNPGRIFDMPPALPNV</sequence>
<reference evidence="8 10" key="2">
    <citation type="submission" date="2020-08" db="EMBL/GenBank/DDBJ databases">
        <title>Genomic Encyclopedia of Type Strains, Phase IV (KMG-IV): sequencing the most valuable type-strain genomes for metagenomic binning, comparative biology and taxonomic classification.</title>
        <authorList>
            <person name="Goeker M."/>
        </authorList>
    </citation>
    <scope>NUCLEOTIDE SEQUENCE [LARGE SCALE GENOMIC DNA]</scope>
    <source>
        <strain evidence="8 10">DSM 10368</strain>
    </source>
</reference>
<dbReference type="GO" id="GO:0071949">
    <property type="term" value="F:FAD binding"/>
    <property type="evidence" value="ECO:0007669"/>
    <property type="project" value="InterPro"/>
</dbReference>
<dbReference type="Proteomes" id="UP000075755">
    <property type="component" value="Plasmid pAA01"/>
</dbReference>
<proteinExistence type="inferred from homology"/>
<dbReference type="EMBL" id="JACICB010000002">
    <property type="protein sequence ID" value="MBB3704318.1"/>
    <property type="molecule type" value="Genomic_DNA"/>
</dbReference>
<evidence type="ECO:0000256" key="2">
    <source>
        <dbReference type="ARBA" id="ARBA00008000"/>
    </source>
</evidence>
<dbReference type="Pfam" id="PF02913">
    <property type="entry name" value="FAD-oxidase_C"/>
    <property type="match status" value="1"/>
</dbReference>
<dbReference type="InterPro" id="IPR016166">
    <property type="entry name" value="FAD-bd_PCMH"/>
</dbReference>
<dbReference type="Pfam" id="PF01565">
    <property type="entry name" value="FAD_binding_4"/>
    <property type="match status" value="1"/>
</dbReference>
<evidence type="ECO:0000256" key="4">
    <source>
        <dbReference type="ARBA" id="ARBA00022827"/>
    </source>
</evidence>
<accession>A0AAC8YUT7</accession>
<evidence type="ECO:0000313" key="9">
    <source>
        <dbReference type="Proteomes" id="UP000075755"/>
    </source>
</evidence>
<dbReference type="GO" id="GO:0016491">
    <property type="term" value="F:oxidoreductase activity"/>
    <property type="evidence" value="ECO:0007669"/>
    <property type="project" value="UniProtKB-KW"/>
</dbReference>
<gene>
    <name evidence="7" type="ORF">AA2016_5982</name>
    <name evidence="8" type="ORF">FHS67_000621</name>
</gene>
<dbReference type="PANTHER" id="PTHR43716">
    <property type="entry name" value="D-2-HYDROXYGLUTARATE DEHYDROGENASE, MITOCHONDRIAL"/>
    <property type="match status" value="1"/>
</dbReference>
<protein>
    <submittedName>
        <fullName evidence="7">FAD-dependent oxidoreductase</fullName>
    </submittedName>
    <submittedName>
        <fullName evidence="8">FAD/FMN-containing dehydrogenase</fullName>
    </submittedName>
</protein>
<dbReference type="Gene3D" id="3.30.70.2190">
    <property type="match status" value="1"/>
</dbReference>
<dbReference type="SUPFAM" id="SSF56176">
    <property type="entry name" value="FAD-binding/transporter-associated domain-like"/>
    <property type="match status" value="1"/>
</dbReference>
<dbReference type="SUPFAM" id="SSF55103">
    <property type="entry name" value="FAD-linked oxidases, C-terminal domain"/>
    <property type="match status" value="1"/>
</dbReference>
<dbReference type="RefSeq" id="WP_067968375.1">
    <property type="nucleotide sequence ID" value="NZ_CP015006.1"/>
</dbReference>
<evidence type="ECO:0000256" key="3">
    <source>
        <dbReference type="ARBA" id="ARBA00022630"/>
    </source>
</evidence>
<dbReference type="InterPro" id="IPR004113">
    <property type="entry name" value="FAD-bd_oxidored_4_C"/>
</dbReference>
<reference evidence="7 9" key="1">
    <citation type="submission" date="2016-03" db="EMBL/GenBank/DDBJ databases">
        <title>Complete genome of Aminobacter aminovorans KCTC 2477.</title>
        <authorList>
            <person name="Kim K.M."/>
        </authorList>
    </citation>
    <scope>NUCLEOTIDE SEQUENCE [LARGE SCALE GENOMIC DNA]</scope>
    <source>
        <strain evidence="7 9">KCTC 2477</strain>
        <plasmid evidence="7 9">pAA01</plasmid>
    </source>
</reference>
<dbReference type="InterPro" id="IPR036318">
    <property type="entry name" value="FAD-bd_PCMH-like_sf"/>
</dbReference>